<reference evidence="3 4" key="1">
    <citation type="submission" date="2024-05" db="EMBL/GenBank/DDBJ databases">
        <title>Haplotype-resolved chromosome-level genome assembly of Huyou (Citrus changshanensis).</title>
        <authorList>
            <person name="Miao C."/>
            <person name="Chen W."/>
            <person name="Wu Y."/>
            <person name="Wang L."/>
            <person name="Zhao S."/>
            <person name="Grierson D."/>
            <person name="Xu C."/>
            <person name="Chen K."/>
        </authorList>
    </citation>
    <scope>NUCLEOTIDE SEQUENCE [LARGE SCALE GENOMIC DNA]</scope>
    <source>
        <strain evidence="3">01-14</strain>
        <tissue evidence="3">Leaf</tissue>
    </source>
</reference>
<protein>
    <submittedName>
        <fullName evidence="3">Uncharacterized protein</fullName>
    </submittedName>
</protein>
<evidence type="ECO:0000313" key="4">
    <source>
        <dbReference type="Proteomes" id="UP001428341"/>
    </source>
</evidence>
<keyword evidence="4" id="KW-1185">Reference proteome</keyword>
<evidence type="ECO:0000256" key="1">
    <source>
        <dbReference type="SAM" id="Phobius"/>
    </source>
</evidence>
<dbReference type="AlphaFoldDB" id="A0AAP0QT82"/>
<feature type="signal peptide" evidence="2">
    <location>
        <begin position="1"/>
        <end position="22"/>
    </location>
</feature>
<name>A0AAP0QT82_9ROSI</name>
<dbReference type="EMBL" id="JBCGBO010000003">
    <property type="protein sequence ID" value="KAK9213884.1"/>
    <property type="molecule type" value="Genomic_DNA"/>
</dbReference>
<accession>A0AAP0QT82</accession>
<feature type="chain" id="PRO_5042921350" evidence="2">
    <location>
        <begin position="23"/>
        <end position="99"/>
    </location>
</feature>
<dbReference type="Proteomes" id="UP001428341">
    <property type="component" value="Unassembled WGS sequence"/>
</dbReference>
<evidence type="ECO:0000313" key="3">
    <source>
        <dbReference type="EMBL" id="KAK9213884.1"/>
    </source>
</evidence>
<evidence type="ECO:0000256" key="2">
    <source>
        <dbReference type="SAM" id="SignalP"/>
    </source>
</evidence>
<keyword evidence="1" id="KW-0812">Transmembrane</keyword>
<sequence>MDLNKINAIVLVLAMMRLNVTAKVQLENCWCCYKAVTFQVLYLVPIVLPLLMVIVSLNFLSQGFNILGQGSEIIFRLCNYVIQIGWVFAALLAIKILPR</sequence>
<keyword evidence="2" id="KW-0732">Signal</keyword>
<proteinExistence type="predicted"/>
<feature type="transmembrane region" description="Helical" evidence="1">
    <location>
        <begin position="73"/>
        <end position="94"/>
    </location>
</feature>
<feature type="transmembrane region" description="Helical" evidence="1">
    <location>
        <begin position="38"/>
        <end position="61"/>
    </location>
</feature>
<keyword evidence="1" id="KW-0472">Membrane</keyword>
<comment type="caution">
    <text evidence="3">The sequence shown here is derived from an EMBL/GenBank/DDBJ whole genome shotgun (WGS) entry which is preliminary data.</text>
</comment>
<gene>
    <name evidence="3" type="ORF">WN944_005869</name>
</gene>
<organism evidence="3 4">
    <name type="scientific">Citrus x changshan-huyou</name>
    <dbReference type="NCBI Taxonomy" id="2935761"/>
    <lineage>
        <taxon>Eukaryota</taxon>
        <taxon>Viridiplantae</taxon>
        <taxon>Streptophyta</taxon>
        <taxon>Embryophyta</taxon>
        <taxon>Tracheophyta</taxon>
        <taxon>Spermatophyta</taxon>
        <taxon>Magnoliopsida</taxon>
        <taxon>eudicotyledons</taxon>
        <taxon>Gunneridae</taxon>
        <taxon>Pentapetalae</taxon>
        <taxon>rosids</taxon>
        <taxon>malvids</taxon>
        <taxon>Sapindales</taxon>
        <taxon>Rutaceae</taxon>
        <taxon>Aurantioideae</taxon>
        <taxon>Citrus</taxon>
    </lineage>
</organism>
<keyword evidence="1" id="KW-1133">Transmembrane helix</keyword>